<keyword evidence="1" id="KW-1133">Transmembrane helix</keyword>
<evidence type="ECO:0000313" key="3">
    <source>
        <dbReference type="Proteomes" id="UP000694547"/>
    </source>
</evidence>
<evidence type="ECO:0000256" key="1">
    <source>
        <dbReference type="SAM" id="Phobius"/>
    </source>
</evidence>
<keyword evidence="1" id="KW-0472">Membrane</keyword>
<dbReference type="RefSeq" id="XP_042123521.1">
    <property type="nucleotide sequence ID" value="XM_042267587.2"/>
</dbReference>
<dbReference type="RefSeq" id="XP_042123523.1">
    <property type="nucleotide sequence ID" value="XM_042267589.1"/>
</dbReference>
<proteinExistence type="predicted"/>
<reference evidence="2 3" key="1">
    <citation type="submission" date="2018-10" db="EMBL/GenBank/DDBJ databases">
        <title>Improved assembly of the deer mouse Peromyscus maniculatus genome.</title>
        <authorList>
            <person name="Lassance J.-M."/>
            <person name="Hoekstra H.E."/>
        </authorList>
    </citation>
    <scope>NUCLEOTIDE SEQUENCE [LARGE SCALE GENOMIC DNA]</scope>
</reference>
<reference evidence="2" key="3">
    <citation type="submission" date="2025-09" db="UniProtKB">
        <authorList>
            <consortium name="Ensembl"/>
        </authorList>
    </citation>
    <scope>IDENTIFICATION</scope>
</reference>
<dbReference type="RefSeq" id="XP_042123522.1">
    <property type="nucleotide sequence ID" value="XM_042267588.1"/>
</dbReference>
<evidence type="ECO:0000313" key="2">
    <source>
        <dbReference type="Ensembl" id="ENSPEMP00000009691.1"/>
    </source>
</evidence>
<dbReference type="PANTHER" id="PTHR38001:SF1">
    <property type="entry name" value="PROTEIN CEBPZOS"/>
    <property type="match status" value="1"/>
</dbReference>
<keyword evidence="3" id="KW-1185">Reference proteome</keyword>
<sequence length="80" mass="9236">MARTMEPLARKIFKGVLAAELVGVFGAYVLFRKMNSSQDFRQTMSKTFPFALEVYYKCIEQSGIYGVREGDQEKWLESKN</sequence>
<dbReference type="GeneID" id="107402624"/>
<dbReference type="RefSeq" id="XP_042123524.1">
    <property type="nucleotide sequence ID" value="XM_042267590.1"/>
</dbReference>
<dbReference type="InterPro" id="IPR037764">
    <property type="entry name" value="CEBPZOS"/>
</dbReference>
<reference evidence="2" key="2">
    <citation type="submission" date="2025-08" db="UniProtKB">
        <authorList>
            <consortium name="Ensembl"/>
        </authorList>
    </citation>
    <scope>IDENTIFICATION</scope>
</reference>
<dbReference type="GeneTree" id="ENSGT00500000045333"/>
<name>A0A6J0E597_PERMB</name>
<dbReference type="OrthoDB" id="5804148at2759"/>
<keyword evidence="1" id="KW-0812">Transmembrane</keyword>
<gene>
    <name evidence="2" type="primary">Cebpzos</name>
</gene>
<organism evidence="2 3">
    <name type="scientific">Peromyscus maniculatus bairdii</name>
    <name type="common">Prairie deer mouse</name>
    <dbReference type="NCBI Taxonomy" id="230844"/>
    <lineage>
        <taxon>Eukaryota</taxon>
        <taxon>Metazoa</taxon>
        <taxon>Chordata</taxon>
        <taxon>Craniata</taxon>
        <taxon>Vertebrata</taxon>
        <taxon>Euteleostomi</taxon>
        <taxon>Mammalia</taxon>
        <taxon>Eutheria</taxon>
        <taxon>Euarchontoglires</taxon>
        <taxon>Glires</taxon>
        <taxon>Rodentia</taxon>
        <taxon>Myomorpha</taxon>
        <taxon>Muroidea</taxon>
        <taxon>Cricetidae</taxon>
        <taxon>Neotominae</taxon>
        <taxon>Peromyscus</taxon>
    </lineage>
</organism>
<feature type="transmembrane region" description="Helical" evidence="1">
    <location>
        <begin position="12"/>
        <end position="31"/>
    </location>
</feature>
<dbReference type="Ensembl" id="ENSPEMT00000013863.2">
    <property type="protein sequence ID" value="ENSPEMP00000009691.1"/>
    <property type="gene ID" value="ENSPEMG00000010914.2"/>
</dbReference>
<dbReference type="PANTHER" id="PTHR38001">
    <property type="entry name" value="PROTEIN CEBPZOS"/>
    <property type="match status" value="1"/>
</dbReference>
<protein>
    <submittedName>
        <fullName evidence="2">CCAAT/enhancer binding protein zeta, opposite strand</fullName>
    </submittedName>
</protein>
<accession>A0A6J0E597</accession>
<dbReference type="AlphaFoldDB" id="A0A6J0E597"/>
<dbReference type="Proteomes" id="UP000694547">
    <property type="component" value="Chromosome 22"/>
</dbReference>